<reference evidence="2" key="2">
    <citation type="journal article" date="2015" name="Fish Shellfish Immunol.">
        <title>Early steps in the European eel (Anguilla anguilla)-Vibrio vulnificus interaction in the gills: Role of the RtxA13 toxin.</title>
        <authorList>
            <person name="Callol A."/>
            <person name="Pajuelo D."/>
            <person name="Ebbesson L."/>
            <person name="Teles M."/>
            <person name="MacKenzie S."/>
            <person name="Amaro C."/>
        </authorList>
    </citation>
    <scope>NUCLEOTIDE SEQUENCE</scope>
</reference>
<sequence>MENLAANWPAHRQVPMGAAQNSKQMVSTRTEERQH</sequence>
<feature type="region of interest" description="Disordered" evidence="1">
    <location>
        <begin position="1"/>
        <end position="35"/>
    </location>
</feature>
<organism evidence="2">
    <name type="scientific">Anguilla anguilla</name>
    <name type="common">European freshwater eel</name>
    <name type="synonym">Muraena anguilla</name>
    <dbReference type="NCBI Taxonomy" id="7936"/>
    <lineage>
        <taxon>Eukaryota</taxon>
        <taxon>Metazoa</taxon>
        <taxon>Chordata</taxon>
        <taxon>Craniata</taxon>
        <taxon>Vertebrata</taxon>
        <taxon>Euteleostomi</taxon>
        <taxon>Actinopterygii</taxon>
        <taxon>Neopterygii</taxon>
        <taxon>Teleostei</taxon>
        <taxon>Anguilliformes</taxon>
        <taxon>Anguillidae</taxon>
        <taxon>Anguilla</taxon>
    </lineage>
</organism>
<feature type="compositionally biased region" description="Polar residues" evidence="1">
    <location>
        <begin position="19"/>
        <end position="28"/>
    </location>
</feature>
<reference evidence="2" key="1">
    <citation type="submission" date="2014-11" db="EMBL/GenBank/DDBJ databases">
        <authorList>
            <person name="Amaro Gonzalez C."/>
        </authorList>
    </citation>
    <scope>NUCLEOTIDE SEQUENCE</scope>
</reference>
<evidence type="ECO:0000313" key="2">
    <source>
        <dbReference type="EMBL" id="JAH06325.1"/>
    </source>
</evidence>
<dbReference type="AlphaFoldDB" id="A0A0E9PQI6"/>
<proteinExistence type="predicted"/>
<name>A0A0E9PQI6_ANGAN</name>
<dbReference type="EMBL" id="GBXM01102252">
    <property type="protein sequence ID" value="JAH06325.1"/>
    <property type="molecule type" value="Transcribed_RNA"/>
</dbReference>
<protein>
    <submittedName>
        <fullName evidence="2">Uncharacterized protein</fullName>
    </submittedName>
</protein>
<evidence type="ECO:0000256" key="1">
    <source>
        <dbReference type="SAM" id="MobiDB-lite"/>
    </source>
</evidence>
<accession>A0A0E9PQI6</accession>